<feature type="region of interest" description="Disordered" evidence="1">
    <location>
        <begin position="1"/>
        <end position="81"/>
    </location>
</feature>
<evidence type="ECO:0000313" key="3">
    <source>
        <dbReference type="Proteomes" id="UP000249396"/>
    </source>
</evidence>
<organism evidence="2 3">
    <name type="scientific">Candidatus Methylumidiphilus alinenensis</name>
    <dbReference type="NCBI Taxonomy" id="2202197"/>
    <lineage>
        <taxon>Bacteria</taxon>
        <taxon>Pseudomonadati</taxon>
        <taxon>Pseudomonadota</taxon>
        <taxon>Gammaproteobacteria</taxon>
        <taxon>Methylococcales</taxon>
        <taxon>Candidatus Methylumidiphilus</taxon>
    </lineage>
</organism>
<accession>A0A2W4QT06</accession>
<feature type="compositionally biased region" description="Polar residues" evidence="1">
    <location>
        <begin position="57"/>
        <end position="70"/>
    </location>
</feature>
<dbReference type="AlphaFoldDB" id="A0A2W4QT06"/>
<comment type="caution">
    <text evidence="2">The sequence shown here is derived from an EMBL/GenBank/DDBJ whole genome shotgun (WGS) entry which is preliminary data.</text>
</comment>
<dbReference type="EMBL" id="QJPH01000461">
    <property type="protein sequence ID" value="PZN73309.1"/>
    <property type="molecule type" value="Genomic_DNA"/>
</dbReference>
<feature type="compositionally biased region" description="Basic and acidic residues" evidence="1">
    <location>
        <begin position="26"/>
        <end position="40"/>
    </location>
</feature>
<evidence type="ECO:0000313" key="2">
    <source>
        <dbReference type="EMBL" id="PZN73309.1"/>
    </source>
</evidence>
<proteinExistence type="predicted"/>
<name>A0A2W4QT06_9GAMM</name>
<sequence length="81" mass="8855">MPKRPEPPTEETLPEPPKPRKPVVKPKPEKEPLPEFKDDFASLSKDYSNEKPEPQGAETSGSNPAQSDNGVHTGAILNINP</sequence>
<gene>
    <name evidence="2" type="ORF">DM484_23020</name>
</gene>
<reference evidence="2 3" key="1">
    <citation type="journal article" date="2018" name="Aquat. Microb. Ecol.">
        <title>Gammaproteobacterial methanotrophs dominate.</title>
        <authorList>
            <person name="Rissanen A.J."/>
            <person name="Saarenheimo J."/>
            <person name="Tiirola M."/>
            <person name="Peura S."/>
            <person name="Aalto S.L."/>
            <person name="Karvinen A."/>
            <person name="Nykanen H."/>
        </authorList>
    </citation>
    <scope>NUCLEOTIDE SEQUENCE [LARGE SCALE GENOMIC DNA]</scope>
    <source>
        <strain evidence="2">AMbin10</strain>
    </source>
</reference>
<feature type="non-terminal residue" evidence="2">
    <location>
        <position position="81"/>
    </location>
</feature>
<protein>
    <submittedName>
        <fullName evidence="2">Uncharacterized protein</fullName>
    </submittedName>
</protein>
<dbReference type="Proteomes" id="UP000249396">
    <property type="component" value="Unassembled WGS sequence"/>
</dbReference>
<evidence type="ECO:0000256" key="1">
    <source>
        <dbReference type="SAM" id="MobiDB-lite"/>
    </source>
</evidence>